<evidence type="ECO:0000313" key="4">
    <source>
        <dbReference type="Proteomes" id="UP000540079"/>
    </source>
</evidence>
<reference evidence="2" key="2">
    <citation type="submission" date="2022-07" db="EMBL/GenBank/DDBJ databases">
        <title>Genome-based characterization of novel serogroup A variants of Pasteurella multocida.</title>
        <authorList>
            <person name="Prajapati A."/>
            <person name="Yogisharadhya R."/>
            <person name="Mohanty N."/>
            <person name="Chanda M."/>
            <person name="Mendem S.K."/>
            <person name="Siddaramappa S."/>
            <person name="Shivachandra S.B."/>
        </authorList>
    </citation>
    <scope>NUCLEOTIDE SEQUENCE</scope>
    <source>
        <strain evidence="2">NIVEDIPm19</strain>
    </source>
</reference>
<feature type="transmembrane region" description="Helical" evidence="1">
    <location>
        <begin position="50"/>
        <end position="70"/>
    </location>
</feature>
<dbReference type="EMBL" id="PPVL01000007">
    <property type="protein sequence ID" value="NNI79402.1"/>
    <property type="molecule type" value="Genomic_DNA"/>
</dbReference>
<evidence type="ECO:0000313" key="2">
    <source>
        <dbReference type="EMBL" id="MDA5623230.1"/>
    </source>
</evidence>
<dbReference type="Pfam" id="PF17364">
    <property type="entry name" value="DUF5389"/>
    <property type="match status" value="1"/>
</dbReference>
<keyword evidence="1" id="KW-0472">Membrane</keyword>
<accession>A0A849CJD6</accession>
<feature type="transmembrane region" description="Helical" evidence="1">
    <location>
        <begin position="82"/>
        <end position="99"/>
    </location>
</feature>
<comment type="caution">
    <text evidence="3">The sequence shown here is derived from an EMBL/GenBank/DDBJ whole genome shotgun (WGS) entry which is preliminary data.</text>
</comment>
<sequence length="103" mass="11564">MERENKPKGFSGFSWGIALFCLPILLWPLALTISPNLLKNPRLSETETTLMSVFLWAYPFGLALIARLAYRLNQHKPPFARGLLGLSAVAFYGMLYYVAGGFH</sequence>
<reference evidence="3 4" key="1">
    <citation type="journal article" date="2018" name="Front. Microbiol.">
        <title>Genetic and Phylogenetic Characteristics of Pasteurella multocida Isolates From Different Host Species.</title>
        <authorList>
            <person name="Peng Z."/>
            <person name="Liang W."/>
            <person name="Wang F."/>
            <person name="Xu Z."/>
            <person name="Xie Z."/>
            <person name="Lian Z."/>
            <person name="Hua L."/>
            <person name="Zhou R."/>
            <person name="Chen H."/>
            <person name="Wu B."/>
        </authorList>
    </citation>
    <scope>NUCLEOTIDE SEQUENCE [LARGE SCALE GENOMIC DNA]</scope>
    <source>
        <strain evidence="3 4">HNA06</strain>
    </source>
</reference>
<dbReference type="KEGG" id="pmul:DR93_291"/>
<evidence type="ECO:0000256" key="1">
    <source>
        <dbReference type="SAM" id="Phobius"/>
    </source>
</evidence>
<gene>
    <name evidence="3" type="ORF">C2800_08225</name>
    <name evidence="2" type="ORF">NM948_06675</name>
</gene>
<dbReference type="Proteomes" id="UP000540079">
    <property type="component" value="Unassembled WGS sequence"/>
</dbReference>
<keyword evidence="1" id="KW-0812">Transmembrane</keyword>
<dbReference type="Proteomes" id="UP001145481">
    <property type="component" value="Unassembled WGS sequence"/>
</dbReference>
<organism evidence="3 4">
    <name type="scientific">Pasteurella multocida</name>
    <dbReference type="NCBI Taxonomy" id="747"/>
    <lineage>
        <taxon>Bacteria</taxon>
        <taxon>Pseudomonadati</taxon>
        <taxon>Pseudomonadota</taxon>
        <taxon>Gammaproteobacteria</taxon>
        <taxon>Pasteurellales</taxon>
        <taxon>Pasteurellaceae</taxon>
        <taxon>Pasteurella</taxon>
    </lineage>
</organism>
<dbReference type="RefSeq" id="WP_005717973.1">
    <property type="nucleotide sequence ID" value="NZ_AP025519.1"/>
</dbReference>
<dbReference type="EMBL" id="JANJHC010000012">
    <property type="protein sequence ID" value="MDA5623230.1"/>
    <property type="molecule type" value="Genomic_DNA"/>
</dbReference>
<evidence type="ECO:0000313" key="3">
    <source>
        <dbReference type="EMBL" id="NNI79402.1"/>
    </source>
</evidence>
<dbReference type="InterPro" id="IPR035333">
    <property type="entry name" value="DUF5389"/>
</dbReference>
<dbReference type="AlphaFoldDB" id="A0A849CJD6"/>
<proteinExistence type="predicted"/>
<feature type="transmembrane region" description="Helical" evidence="1">
    <location>
        <begin position="12"/>
        <end position="30"/>
    </location>
</feature>
<name>A0A849CJD6_PASMD</name>
<keyword evidence="1" id="KW-1133">Transmembrane helix</keyword>
<protein>
    <submittedName>
        <fullName evidence="2">DUF5389 domain-containing protein</fullName>
    </submittedName>
</protein>